<dbReference type="InterPro" id="IPR006059">
    <property type="entry name" value="SBP"/>
</dbReference>
<organism evidence="3 4">
    <name type="scientific">Candidatus Onthenecus intestinigallinarum</name>
    <dbReference type="NCBI Taxonomy" id="2840875"/>
    <lineage>
        <taxon>Bacteria</taxon>
        <taxon>Bacillati</taxon>
        <taxon>Bacillota</taxon>
        <taxon>Clostridia</taxon>
        <taxon>Eubacteriales</taxon>
        <taxon>Candidatus Onthenecus</taxon>
    </lineage>
</organism>
<feature type="region of interest" description="Disordered" evidence="1">
    <location>
        <begin position="39"/>
        <end position="74"/>
    </location>
</feature>
<reference evidence="3" key="2">
    <citation type="journal article" date="2021" name="PeerJ">
        <title>Extensive microbial diversity within the chicken gut microbiome revealed by metagenomics and culture.</title>
        <authorList>
            <person name="Gilroy R."/>
            <person name="Ravi A."/>
            <person name="Getino M."/>
            <person name="Pursley I."/>
            <person name="Horton D.L."/>
            <person name="Alikhan N.F."/>
            <person name="Baker D."/>
            <person name="Gharbi K."/>
            <person name="Hall N."/>
            <person name="Watson M."/>
            <person name="Adriaenssens E.M."/>
            <person name="Foster-Nyarko E."/>
            <person name="Jarju S."/>
            <person name="Secka A."/>
            <person name="Antonio M."/>
            <person name="Oren A."/>
            <person name="Chaudhuri R.R."/>
            <person name="La Ragione R."/>
            <person name="Hildebrand F."/>
            <person name="Pallen M.J."/>
        </authorList>
    </citation>
    <scope>NUCLEOTIDE SEQUENCE</scope>
    <source>
        <strain evidence="3">ChiSxjej2B14-6234</strain>
    </source>
</reference>
<dbReference type="SUPFAM" id="SSF69304">
    <property type="entry name" value="Tricorn protease N-terminal domain"/>
    <property type="match status" value="1"/>
</dbReference>
<dbReference type="Proteomes" id="UP000886887">
    <property type="component" value="Unassembled WGS sequence"/>
</dbReference>
<dbReference type="AlphaFoldDB" id="A0A9D1CQ66"/>
<protein>
    <submittedName>
        <fullName evidence="3">Carbohydrate ABC transporter substrate-binding protein</fullName>
    </submittedName>
</protein>
<feature type="chain" id="PRO_5038361741" evidence="2">
    <location>
        <begin position="24"/>
        <end position="837"/>
    </location>
</feature>
<comment type="caution">
    <text evidence="3">The sequence shown here is derived from an EMBL/GenBank/DDBJ whole genome shotgun (WGS) entry which is preliminary data.</text>
</comment>
<accession>A0A9D1CQ66</accession>
<reference evidence="3" key="1">
    <citation type="submission" date="2020-10" db="EMBL/GenBank/DDBJ databases">
        <authorList>
            <person name="Gilroy R."/>
        </authorList>
    </citation>
    <scope>NUCLEOTIDE SEQUENCE</scope>
    <source>
        <strain evidence="3">ChiSxjej2B14-6234</strain>
    </source>
</reference>
<gene>
    <name evidence="3" type="ORF">IAB73_05105</name>
</gene>
<dbReference type="SUPFAM" id="SSF53850">
    <property type="entry name" value="Periplasmic binding protein-like II"/>
    <property type="match status" value="1"/>
</dbReference>
<dbReference type="EMBL" id="DVFJ01000014">
    <property type="protein sequence ID" value="HIQ71571.1"/>
    <property type="molecule type" value="Genomic_DNA"/>
</dbReference>
<sequence>MYRKLTALFLALALMLGATGAQATGIVIGAPAADPVATQAPAADAATESDAAEPSIEEEAPAATPDEPDANASPLIQVTAGGNASIFPSVDGMGSADYVDSMAACGDTLYVMGSSRLYAYKAGAQEMTVLVDYDADELLREARSAAYMTEEDLKRQEYAEDVADAARRYPSRLIGGGDALYAVNAVSGAYGPVVDGLIQPELTLQWDDMVIQESDWTMQRSVASFVRTDRGLYAALGPNASSYSSLDYTLVRYDLTTGERTDLQVPGAQAVTAYREGKLLVVGNDENYNVSVRVFDEESGAVESTLMAQSVTGEGGDTSLVNYNSFGFAYDAAADFVYWLQDGQVRRTQDGKSAETVGYVTCDGGNTDYPGMLLAGGYYAVNTYSGAFVRTLDEAYRPERALHILGGWLDEPARAFANEHPEVPLVFDSRWLDGSEAVRNDMLSASSNVDIYVINVRSGLRTLMEKGYLADLSGSETLLQNVQTMYPQFADALMYDGKLYGFPMSLTVNTWSYNAAVLEAVLPGAERPETFKDLIALLGEYDRAYPDGDEDYAIMNLWSGADELFSQMLSLYIAGHETQDGPLTLSGSSFIDTLKAMEEIQLPTYDWSSMTSEEQDELNEKLNRTPVMETYAYNLLTLPTSYDRRTGESIPVENIAPPVFAEGDTPVIIGDMQVYVVNPNSENADLAVRFLEYLAQHMDVQMDYQLHPDRTGAQRSPWYEQNLRSMQQYVDELEQTLESASEADRADIQASIDAQRAWMEEYARTDWYISEEGLQSYRALAPYVTLLPDSDLLSYESGTAMTQLQDILTRYRQGQIDADQMAREFDQKLQMIYMESL</sequence>
<keyword evidence="2" id="KW-0732">Signal</keyword>
<evidence type="ECO:0000256" key="1">
    <source>
        <dbReference type="SAM" id="MobiDB-lite"/>
    </source>
</evidence>
<name>A0A9D1CQ66_9FIRM</name>
<feature type="compositionally biased region" description="Low complexity" evidence="1">
    <location>
        <begin position="39"/>
        <end position="54"/>
    </location>
</feature>
<evidence type="ECO:0000313" key="3">
    <source>
        <dbReference type="EMBL" id="HIQ71571.1"/>
    </source>
</evidence>
<dbReference type="Pfam" id="PF13416">
    <property type="entry name" value="SBP_bac_8"/>
    <property type="match status" value="1"/>
</dbReference>
<feature type="signal peptide" evidence="2">
    <location>
        <begin position="1"/>
        <end position="23"/>
    </location>
</feature>
<proteinExistence type="predicted"/>
<dbReference type="PANTHER" id="PTHR43649">
    <property type="entry name" value="ARABINOSE-BINDING PROTEIN-RELATED"/>
    <property type="match status" value="1"/>
</dbReference>
<dbReference type="InterPro" id="IPR050490">
    <property type="entry name" value="Bact_solute-bd_prot1"/>
</dbReference>
<evidence type="ECO:0000313" key="4">
    <source>
        <dbReference type="Proteomes" id="UP000886887"/>
    </source>
</evidence>
<dbReference type="Gene3D" id="3.40.190.10">
    <property type="entry name" value="Periplasmic binding protein-like II"/>
    <property type="match status" value="1"/>
</dbReference>
<evidence type="ECO:0000256" key="2">
    <source>
        <dbReference type="SAM" id="SignalP"/>
    </source>
</evidence>